<dbReference type="AlphaFoldDB" id="A0A0A2LIC0"/>
<dbReference type="OMA" id="CRIDIGE"/>
<dbReference type="PhylomeDB" id="A0A0A2LIC0"/>
<comment type="caution">
    <text evidence="1">The sequence shown here is derived from an EMBL/GenBank/DDBJ whole genome shotgun (WGS) entry which is preliminary data.</text>
</comment>
<evidence type="ECO:0000313" key="1">
    <source>
        <dbReference type="EMBL" id="KGO76260.1"/>
    </source>
</evidence>
<gene>
    <name evidence="1" type="ORF">PITC_036860</name>
</gene>
<accession>A0A0A2LIC0</accession>
<protein>
    <submittedName>
        <fullName evidence="1">Uncharacterized protein</fullName>
    </submittedName>
</protein>
<dbReference type="EMBL" id="JQGA01000294">
    <property type="protein sequence ID" value="KGO76260.1"/>
    <property type="molecule type" value="Genomic_DNA"/>
</dbReference>
<dbReference type="Proteomes" id="UP000030104">
    <property type="component" value="Unassembled WGS sequence"/>
</dbReference>
<name>A0A0A2LIC0_PENIT</name>
<evidence type="ECO:0000313" key="2">
    <source>
        <dbReference type="Proteomes" id="UP000030104"/>
    </source>
</evidence>
<organism evidence="1 2">
    <name type="scientific">Penicillium italicum</name>
    <name type="common">Blue mold</name>
    <dbReference type="NCBI Taxonomy" id="40296"/>
    <lineage>
        <taxon>Eukaryota</taxon>
        <taxon>Fungi</taxon>
        <taxon>Dikarya</taxon>
        <taxon>Ascomycota</taxon>
        <taxon>Pezizomycotina</taxon>
        <taxon>Eurotiomycetes</taxon>
        <taxon>Eurotiomycetidae</taxon>
        <taxon>Eurotiales</taxon>
        <taxon>Aspergillaceae</taxon>
        <taxon>Penicillium</taxon>
    </lineage>
</organism>
<keyword evidence="2" id="KW-1185">Reference proteome</keyword>
<dbReference type="OrthoDB" id="2933464at2759"/>
<sequence length="134" mass="14711">MTATAAAQVDAMATAIKKALRSLFDDAARTKSAMSRLLNPSAEGPGGRVYPARSQKNDQLYGIRIDRGELVRGKPGFLRLKLQINSNAASKTLRDIAAKDSHQVVSEVDVDTNQDVTKENLEKIQQDFIDNLRL</sequence>
<dbReference type="HOGENOM" id="CLU_125044_2_0_1"/>
<reference evidence="1 2" key="1">
    <citation type="journal article" date="2015" name="Mol. Plant Microbe Interact.">
        <title>Genome, transcriptome, and functional analyses of Penicillium expansum provide new insights into secondary metabolism and pathogenicity.</title>
        <authorList>
            <person name="Ballester A.R."/>
            <person name="Marcet-Houben M."/>
            <person name="Levin E."/>
            <person name="Sela N."/>
            <person name="Selma-Lazaro C."/>
            <person name="Carmona L."/>
            <person name="Wisniewski M."/>
            <person name="Droby S."/>
            <person name="Gonzalez-Candelas L."/>
            <person name="Gabaldon T."/>
        </authorList>
    </citation>
    <scope>NUCLEOTIDE SEQUENCE [LARGE SCALE GENOMIC DNA]</scope>
    <source>
        <strain evidence="1 2">PHI-1</strain>
    </source>
</reference>
<proteinExistence type="predicted"/>